<name>A0ABN2UYM2_9ACTN</name>
<dbReference type="Pfam" id="PF09981">
    <property type="entry name" value="DUF2218"/>
    <property type="match status" value="1"/>
</dbReference>
<evidence type="ECO:0000313" key="2">
    <source>
        <dbReference type="Proteomes" id="UP001500751"/>
    </source>
</evidence>
<reference evidence="2" key="1">
    <citation type="journal article" date="2019" name="Int. J. Syst. Evol. Microbiol.">
        <title>The Global Catalogue of Microorganisms (GCM) 10K type strain sequencing project: providing services to taxonomists for standard genome sequencing and annotation.</title>
        <authorList>
            <consortium name="The Broad Institute Genomics Platform"/>
            <consortium name="The Broad Institute Genome Sequencing Center for Infectious Disease"/>
            <person name="Wu L."/>
            <person name="Ma J."/>
        </authorList>
    </citation>
    <scope>NUCLEOTIDE SEQUENCE [LARGE SCALE GENOMIC DNA]</scope>
    <source>
        <strain evidence="2">JCM 16014</strain>
    </source>
</reference>
<keyword evidence="2" id="KW-1185">Reference proteome</keyword>
<protein>
    <submittedName>
        <fullName evidence="1">DUF2218 domain-containing protein</fullName>
    </submittedName>
</protein>
<gene>
    <name evidence="1" type="ORF">GCM10009839_56770</name>
</gene>
<dbReference type="InterPro" id="IPR014543">
    <property type="entry name" value="UCP028291"/>
</dbReference>
<organism evidence="1 2">
    <name type="scientific">Catenulispora yoronensis</name>
    <dbReference type="NCBI Taxonomy" id="450799"/>
    <lineage>
        <taxon>Bacteria</taxon>
        <taxon>Bacillati</taxon>
        <taxon>Actinomycetota</taxon>
        <taxon>Actinomycetes</taxon>
        <taxon>Catenulisporales</taxon>
        <taxon>Catenulisporaceae</taxon>
        <taxon>Catenulispora</taxon>
    </lineage>
</organism>
<dbReference type="Gene3D" id="3.30.310.50">
    <property type="entry name" value="Alpha-D-phosphohexomutase, C-terminal domain"/>
    <property type="match status" value="1"/>
</dbReference>
<dbReference type="Proteomes" id="UP001500751">
    <property type="component" value="Unassembled WGS sequence"/>
</dbReference>
<dbReference type="EMBL" id="BAAAQN010000039">
    <property type="protein sequence ID" value="GAA2045460.1"/>
    <property type="molecule type" value="Genomic_DNA"/>
</dbReference>
<dbReference type="RefSeq" id="WP_344668724.1">
    <property type="nucleotide sequence ID" value="NZ_BAAAQN010000039.1"/>
</dbReference>
<evidence type="ECO:0000313" key="1">
    <source>
        <dbReference type="EMBL" id="GAA2045460.1"/>
    </source>
</evidence>
<accession>A0ABN2UYM2</accession>
<proteinExistence type="predicted"/>
<comment type="caution">
    <text evidence="1">The sequence shown here is derived from an EMBL/GenBank/DDBJ whole genome shotgun (WGS) entry which is preliminary data.</text>
</comment>
<sequence>MIESMANVKTDRPERYLKQLVSHLGRQVDSEQSADGASGSLTFSSGRCDLATGPGVLVLTVRAEDEERLAAVRDVVARHLVRFATQDELVVEWSWSDR</sequence>